<organism evidence="2 3">
    <name type="scientific">Deinococcus arcticus</name>
    <dbReference type="NCBI Taxonomy" id="2136176"/>
    <lineage>
        <taxon>Bacteria</taxon>
        <taxon>Thermotogati</taxon>
        <taxon>Deinococcota</taxon>
        <taxon>Deinococci</taxon>
        <taxon>Deinococcales</taxon>
        <taxon>Deinococcaceae</taxon>
        <taxon>Deinococcus</taxon>
    </lineage>
</organism>
<feature type="transmembrane region" description="Helical" evidence="1">
    <location>
        <begin position="21"/>
        <end position="40"/>
    </location>
</feature>
<feature type="transmembrane region" description="Helical" evidence="1">
    <location>
        <begin position="82"/>
        <end position="102"/>
    </location>
</feature>
<feature type="transmembrane region" description="Helical" evidence="1">
    <location>
        <begin position="122"/>
        <end position="146"/>
    </location>
</feature>
<sequence length="160" mass="17130">MTLAADVAPLAARRATRRLHLLCLAAVPLLGVGTAVWWWLTPGMALPTRTEHLGWASLSAVVLAFIWRAAQASGQGRLDELALWLWRAGGVQLAGCALELAVQSLTSLLEQPFRPLWWLGTLGVGALMTLLASLPGLGLLSLSVAVRHIASLRRDEALTI</sequence>
<dbReference type="Proteomes" id="UP000240317">
    <property type="component" value="Unassembled WGS sequence"/>
</dbReference>
<evidence type="ECO:0000256" key="1">
    <source>
        <dbReference type="SAM" id="Phobius"/>
    </source>
</evidence>
<feature type="transmembrane region" description="Helical" evidence="1">
    <location>
        <begin position="52"/>
        <end position="70"/>
    </location>
</feature>
<comment type="caution">
    <text evidence="2">The sequence shown here is derived from an EMBL/GenBank/DDBJ whole genome shotgun (WGS) entry which is preliminary data.</text>
</comment>
<protein>
    <recommendedName>
        <fullName evidence="4">DUF2975 domain-containing protein</fullName>
    </recommendedName>
</protein>
<accession>A0A2T3W923</accession>
<keyword evidence="1" id="KW-0812">Transmembrane</keyword>
<evidence type="ECO:0000313" key="3">
    <source>
        <dbReference type="Proteomes" id="UP000240317"/>
    </source>
</evidence>
<evidence type="ECO:0008006" key="4">
    <source>
        <dbReference type="Google" id="ProtNLM"/>
    </source>
</evidence>
<keyword evidence="3" id="KW-1185">Reference proteome</keyword>
<reference evidence="2 3" key="1">
    <citation type="submission" date="2018-03" db="EMBL/GenBank/DDBJ databases">
        <title>Draft genome of Deinococcus sp. OD32.</title>
        <authorList>
            <person name="Wang X.-P."/>
            <person name="Du Z.-J."/>
        </authorList>
    </citation>
    <scope>NUCLEOTIDE SEQUENCE [LARGE SCALE GENOMIC DNA]</scope>
    <source>
        <strain evidence="2 3">OD32</strain>
    </source>
</reference>
<dbReference type="AlphaFoldDB" id="A0A2T3W923"/>
<dbReference type="EMBL" id="PYSV01000006">
    <property type="protein sequence ID" value="PTA68382.1"/>
    <property type="molecule type" value="Genomic_DNA"/>
</dbReference>
<name>A0A2T3W923_9DEIO</name>
<keyword evidence="1" id="KW-0472">Membrane</keyword>
<gene>
    <name evidence="2" type="ORF">C8263_08085</name>
</gene>
<dbReference type="RefSeq" id="WP_107137610.1">
    <property type="nucleotide sequence ID" value="NZ_PYSV01000006.1"/>
</dbReference>
<evidence type="ECO:0000313" key="2">
    <source>
        <dbReference type="EMBL" id="PTA68382.1"/>
    </source>
</evidence>
<keyword evidence="1" id="KW-1133">Transmembrane helix</keyword>
<proteinExistence type="predicted"/>